<evidence type="ECO:0000313" key="8">
    <source>
        <dbReference type="Proteomes" id="UP000036700"/>
    </source>
</evidence>
<evidence type="ECO:0000256" key="1">
    <source>
        <dbReference type="ARBA" id="ARBA00004370"/>
    </source>
</evidence>
<keyword evidence="2 5" id="KW-0812">Transmembrane</keyword>
<protein>
    <recommendedName>
        <fullName evidence="6">TMEM205-like domain-containing protein</fullName>
    </recommendedName>
</protein>
<dbReference type="Proteomes" id="UP000036700">
    <property type="component" value="Chromosome"/>
</dbReference>
<dbReference type="PATRIC" id="fig|445709.3.peg.2410"/>
<evidence type="ECO:0000256" key="3">
    <source>
        <dbReference type="ARBA" id="ARBA00022989"/>
    </source>
</evidence>
<feature type="transmembrane region" description="Helical" evidence="5">
    <location>
        <begin position="64"/>
        <end position="82"/>
    </location>
</feature>
<dbReference type="GO" id="GO:0016020">
    <property type="term" value="C:membrane"/>
    <property type="evidence" value="ECO:0007669"/>
    <property type="project" value="UniProtKB-SubCell"/>
</dbReference>
<evidence type="ECO:0000256" key="5">
    <source>
        <dbReference type="SAM" id="Phobius"/>
    </source>
</evidence>
<feature type="transmembrane region" description="Helical" evidence="5">
    <location>
        <begin position="135"/>
        <end position="162"/>
    </location>
</feature>
<keyword evidence="3 5" id="KW-1133">Transmembrane helix</keyword>
<keyword evidence="8" id="KW-1185">Reference proteome</keyword>
<reference evidence="8" key="1">
    <citation type="submission" date="2015-06" db="EMBL/GenBank/DDBJ databases">
        <authorList>
            <person name="Lim Y.L."/>
            <person name="Ee R."/>
            <person name="Yong D."/>
            <person name="How K.Y."/>
            <person name="Yin W.F."/>
            <person name="Chan K.G."/>
        </authorList>
    </citation>
    <scope>NUCLEOTIDE SEQUENCE [LARGE SCALE GENOMIC DNA]</scope>
    <source>
        <strain evidence="8">DSM 25325</strain>
    </source>
</reference>
<name>A0A0G3ENZ9_9BURK</name>
<dbReference type="RefSeq" id="WP_047214584.1">
    <property type="nucleotide sequence ID" value="NZ_CP011568.3"/>
</dbReference>
<evidence type="ECO:0000313" key="7">
    <source>
        <dbReference type="EMBL" id="AKJ68720.1"/>
    </source>
</evidence>
<organism evidence="7 8">
    <name type="scientific">Pandoraea thiooxydans</name>
    <dbReference type="NCBI Taxonomy" id="445709"/>
    <lineage>
        <taxon>Bacteria</taxon>
        <taxon>Pseudomonadati</taxon>
        <taxon>Pseudomonadota</taxon>
        <taxon>Betaproteobacteria</taxon>
        <taxon>Burkholderiales</taxon>
        <taxon>Burkholderiaceae</taxon>
        <taxon>Pandoraea</taxon>
    </lineage>
</organism>
<keyword evidence="4 5" id="KW-0472">Membrane</keyword>
<accession>A0A0G3ENZ9</accession>
<feature type="transmembrane region" description="Helical" evidence="5">
    <location>
        <begin position="94"/>
        <end position="115"/>
    </location>
</feature>
<evidence type="ECO:0000256" key="2">
    <source>
        <dbReference type="ARBA" id="ARBA00022692"/>
    </source>
</evidence>
<evidence type="ECO:0000256" key="4">
    <source>
        <dbReference type="ARBA" id="ARBA00023136"/>
    </source>
</evidence>
<feature type="transmembrane region" description="Helical" evidence="5">
    <location>
        <begin position="22"/>
        <end position="44"/>
    </location>
</feature>
<dbReference type="STRING" id="445709.ABW99_11345"/>
<gene>
    <name evidence="7" type="ORF">ABW99_11345</name>
</gene>
<dbReference type="AlphaFoldDB" id="A0A0G3ENZ9"/>
<dbReference type="OrthoDB" id="5797290at2"/>
<dbReference type="EMBL" id="CP011568">
    <property type="protein sequence ID" value="AKJ68720.1"/>
    <property type="molecule type" value="Genomic_DNA"/>
</dbReference>
<comment type="subcellular location">
    <subcellularLocation>
        <location evidence="1">Membrane</location>
    </subcellularLocation>
</comment>
<feature type="domain" description="TMEM205-like" evidence="6">
    <location>
        <begin position="22"/>
        <end position="121"/>
    </location>
</feature>
<sequence>MSATSESSNAVAGPVPVKVYRLLATIWCGSQWTIGYLVAPTLFALLENRRTAGSLAASLFRSEAILGIVCGVLLLLLGNALSRAPGGAAVYRPLRWIVAGMMVCVLFGYFALAPWMDQLRTSAAVAGVDIEHSAYAARFGLLHGVSTGFYVLQSLLGLALIWRLPAAGATRRIDGA</sequence>
<dbReference type="InterPro" id="IPR025423">
    <property type="entry name" value="TMEM205-like"/>
</dbReference>
<evidence type="ECO:0000259" key="6">
    <source>
        <dbReference type="Pfam" id="PF13664"/>
    </source>
</evidence>
<proteinExistence type="predicted"/>
<dbReference type="KEGG" id="ptx:ABW99_11345"/>
<dbReference type="Pfam" id="PF13664">
    <property type="entry name" value="DUF4149"/>
    <property type="match status" value="1"/>
</dbReference>